<dbReference type="RefSeq" id="WP_260396576.1">
    <property type="nucleotide sequence ID" value="NZ_JACHBT010000010.1"/>
</dbReference>
<proteinExistence type="predicted"/>
<protein>
    <submittedName>
        <fullName evidence="1">Uncharacterized protein</fullName>
    </submittedName>
</protein>
<evidence type="ECO:0000313" key="2">
    <source>
        <dbReference type="Proteomes" id="UP000522313"/>
    </source>
</evidence>
<evidence type="ECO:0000313" key="1">
    <source>
        <dbReference type="EMBL" id="MBB6505091.1"/>
    </source>
</evidence>
<sequence>MIVAPNVRIADREDAVGERRTRLVQRFVHHGTIMLDAGRST</sequence>
<comment type="caution">
    <text evidence="1">The sequence shown here is derived from an EMBL/GenBank/DDBJ whole genome shotgun (WGS) entry which is preliminary data.</text>
</comment>
<dbReference type="AlphaFoldDB" id="A0A7X0JEK4"/>
<accession>A0A7X0JEK4</accession>
<name>A0A7X0JEK4_9SPHN</name>
<gene>
    <name evidence="1" type="ORF">F4693_002078</name>
</gene>
<dbReference type="EMBL" id="JACHBT010000010">
    <property type="protein sequence ID" value="MBB6505091.1"/>
    <property type="molecule type" value="Genomic_DNA"/>
</dbReference>
<reference evidence="1 2" key="1">
    <citation type="submission" date="2020-08" db="EMBL/GenBank/DDBJ databases">
        <title>The Agave Microbiome: Exploring the role of microbial communities in plant adaptations to desert environments.</title>
        <authorList>
            <person name="Partida-Martinez L.P."/>
        </authorList>
    </citation>
    <scope>NUCLEOTIDE SEQUENCE [LARGE SCALE GENOMIC DNA]</scope>
    <source>
        <strain evidence="1 2">AS3.13</strain>
    </source>
</reference>
<dbReference type="Proteomes" id="UP000522313">
    <property type="component" value="Unassembled WGS sequence"/>
</dbReference>
<reference evidence="1 2" key="2">
    <citation type="submission" date="2020-08" db="EMBL/GenBank/DDBJ databases">
        <authorList>
            <person name="Partida-Martinez L."/>
            <person name="Huntemann M."/>
            <person name="Clum A."/>
            <person name="Wang J."/>
            <person name="Palaniappan K."/>
            <person name="Ritter S."/>
            <person name="Chen I.-M."/>
            <person name="Stamatis D."/>
            <person name="Reddy T."/>
            <person name="O'Malley R."/>
            <person name="Daum C."/>
            <person name="Shapiro N."/>
            <person name="Ivanova N."/>
            <person name="Kyrpides N."/>
            <person name="Woyke T."/>
        </authorList>
    </citation>
    <scope>NUCLEOTIDE SEQUENCE [LARGE SCALE GENOMIC DNA]</scope>
    <source>
        <strain evidence="1 2">AS3.13</strain>
    </source>
</reference>
<organism evidence="1 2">
    <name type="scientific">Sphingomonas endophytica</name>
    <dbReference type="NCBI Taxonomy" id="869719"/>
    <lineage>
        <taxon>Bacteria</taxon>
        <taxon>Pseudomonadati</taxon>
        <taxon>Pseudomonadota</taxon>
        <taxon>Alphaproteobacteria</taxon>
        <taxon>Sphingomonadales</taxon>
        <taxon>Sphingomonadaceae</taxon>
        <taxon>Sphingomonas</taxon>
    </lineage>
</organism>